<gene>
    <name evidence="1" type="ORF">MKJ03_05605</name>
</gene>
<reference evidence="1 2" key="1">
    <citation type="submission" date="2022-03" db="EMBL/GenBank/DDBJ databases">
        <title>Rhizobium SSM4.3 sp. nov., isolated from Sediment (Gouqi Island).</title>
        <authorList>
            <person name="Chen G."/>
        </authorList>
    </citation>
    <scope>NUCLEOTIDE SEQUENCE [LARGE SCALE GENOMIC DNA]</scope>
    <source>
        <strain evidence="1 2">SSM4.3</strain>
        <plasmid evidence="1">unnamed</plasmid>
    </source>
</reference>
<evidence type="ECO:0000313" key="2">
    <source>
        <dbReference type="Proteomes" id="UP001522662"/>
    </source>
</evidence>
<dbReference type="EMBL" id="JALAYX010000001">
    <property type="protein sequence ID" value="MCJ8237794.1"/>
    <property type="molecule type" value="Genomic_DNA"/>
</dbReference>
<geneLocation type="plasmid" evidence="1">
    <name>unnamed</name>
</geneLocation>
<protein>
    <submittedName>
        <fullName evidence="1">Uncharacterized protein</fullName>
    </submittedName>
</protein>
<name>A0ABT0CXT6_9HYPH</name>
<evidence type="ECO:0000313" key="1">
    <source>
        <dbReference type="EMBL" id="MCJ8237794.1"/>
    </source>
</evidence>
<dbReference type="Proteomes" id="UP001522662">
    <property type="component" value="Unassembled WGS sequence"/>
</dbReference>
<proteinExistence type="predicted"/>
<organism evidence="1 2">
    <name type="scientific">Peteryoungia algae</name>
    <dbReference type="NCBI Taxonomy" id="2919917"/>
    <lineage>
        <taxon>Bacteria</taxon>
        <taxon>Pseudomonadati</taxon>
        <taxon>Pseudomonadota</taxon>
        <taxon>Alphaproteobacteria</taxon>
        <taxon>Hyphomicrobiales</taxon>
        <taxon>Rhizobiaceae</taxon>
        <taxon>Peteryoungia</taxon>
    </lineage>
</organism>
<dbReference type="RefSeq" id="WP_245135363.1">
    <property type="nucleotide sequence ID" value="NZ_CP128477.1"/>
</dbReference>
<keyword evidence="1" id="KW-0614">Plasmid</keyword>
<keyword evidence="2" id="KW-1185">Reference proteome</keyword>
<accession>A0ABT0CXT6</accession>
<sequence>MGKARTTSQVTGLRKLSRDPAQAAAIRACLSLELKRLAGQMTDVVEPLLVKLSPGYSYSFAGGVHRVTPAQIETFGLELVKKDILKDVAPFRDDALLFVPSKQGMIFLAKGNRRVWEAPKAVYTGDVLTRQKPVMKDKVAATTILKPPAAAKQQVQVSPPSRAVKINVSRAIQNIKLIEPLKLIALWENAQRMLADPNKRDQHTEIRAAVSAIEDEWKRRNDSGDPELFFQWPTTELRQGGGEFAVSEAQKDGVLGKLNYRVGISQGQPELYRRRTLANLFDGPITLELPRFEVEQWGSAKSAKRLRKIAYSIATFIKNAKGRNPVALDVAIKQWEADLRFLHDSYYVGRFNFPWPSTHL</sequence>
<comment type="caution">
    <text evidence="1">The sequence shown here is derived from an EMBL/GenBank/DDBJ whole genome shotgun (WGS) entry which is preliminary data.</text>
</comment>